<proteinExistence type="predicted"/>
<reference evidence="1" key="1">
    <citation type="journal article" date="2021" name="PeerJ">
        <title>Extensive microbial diversity within the chicken gut microbiome revealed by metagenomics and culture.</title>
        <authorList>
            <person name="Gilroy R."/>
            <person name="Ravi A."/>
            <person name="Getino M."/>
            <person name="Pursley I."/>
            <person name="Horton D.L."/>
            <person name="Alikhan N.F."/>
            <person name="Baker D."/>
            <person name="Gharbi K."/>
            <person name="Hall N."/>
            <person name="Watson M."/>
            <person name="Adriaenssens E.M."/>
            <person name="Foster-Nyarko E."/>
            <person name="Jarju S."/>
            <person name="Secka A."/>
            <person name="Antonio M."/>
            <person name="Oren A."/>
            <person name="Chaudhuri R.R."/>
            <person name="La Ragione R."/>
            <person name="Hildebrand F."/>
            <person name="Pallen M.J."/>
        </authorList>
    </citation>
    <scope>NUCLEOTIDE SEQUENCE</scope>
    <source>
        <strain evidence="1">ChiGjej2B2-19336</strain>
    </source>
</reference>
<accession>A0A921AYA2</accession>
<reference evidence="1" key="2">
    <citation type="submission" date="2021-09" db="EMBL/GenBank/DDBJ databases">
        <authorList>
            <person name="Gilroy R."/>
        </authorList>
    </citation>
    <scope>NUCLEOTIDE SEQUENCE</scope>
    <source>
        <strain evidence="1">ChiGjej2B2-19336</strain>
    </source>
</reference>
<dbReference type="GO" id="GO:0030254">
    <property type="term" value="P:protein secretion by the type III secretion system"/>
    <property type="evidence" value="ECO:0007669"/>
    <property type="project" value="InterPro"/>
</dbReference>
<name>A0A921AYA2_9BACT</name>
<dbReference type="AlphaFoldDB" id="A0A921AYA2"/>
<dbReference type="Gene3D" id="3.30.1460.10">
    <property type="match status" value="1"/>
</dbReference>
<dbReference type="Pfam" id="PF05932">
    <property type="entry name" value="CesT"/>
    <property type="match status" value="1"/>
</dbReference>
<dbReference type="EMBL" id="DYZA01000222">
    <property type="protein sequence ID" value="HJD98116.1"/>
    <property type="molecule type" value="Genomic_DNA"/>
</dbReference>
<dbReference type="Proteomes" id="UP000698963">
    <property type="component" value="Unassembled WGS sequence"/>
</dbReference>
<dbReference type="CDD" id="cd16364">
    <property type="entry name" value="T3SC_I-like"/>
    <property type="match status" value="1"/>
</dbReference>
<dbReference type="SUPFAM" id="SSF69635">
    <property type="entry name" value="Type III secretory system chaperone-like"/>
    <property type="match status" value="1"/>
</dbReference>
<gene>
    <name evidence="1" type="ORF">K8W16_10790</name>
</gene>
<evidence type="ECO:0000313" key="2">
    <source>
        <dbReference type="Proteomes" id="UP000698963"/>
    </source>
</evidence>
<organism evidence="1 2">
    <name type="scientific">Mailhella massiliensis</name>
    <dbReference type="NCBI Taxonomy" id="1903261"/>
    <lineage>
        <taxon>Bacteria</taxon>
        <taxon>Pseudomonadati</taxon>
        <taxon>Thermodesulfobacteriota</taxon>
        <taxon>Desulfovibrionia</taxon>
        <taxon>Desulfovibrionales</taxon>
        <taxon>Desulfovibrionaceae</taxon>
        <taxon>Mailhella</taxon>
    </lineage>
</organism>
<sequence length="152" mass="16835">MSREYYASMISELGKSVGLTLEADETGYSSLEIDGSLVAHMQYVALSDSIYIFCELGRIEEHALTDACERLLSANLFGVETGGGVLAMHKDSHEVVFSYSVSAAEADPVRFQQLLENVVHYAEYWKGELESMNRGASVQDEADDPRLTMLRV</sequence>
<comment type="caution">
    <text evidence="1">The sequence shown here is derived from an EMBL/GenBank/DDBJ whole genome shotgun (WGS) entry which is preliminary data.</text>
</comment>
<evidence type="ECO:0000313" key="1">
    <source>
        <dbReference type="EMBL" id="HJD98116.1"/>
    </source>
</evidence>
<protein>
    <submittedName>
        <fullName evidence="1">Type III secretion system chaperone</fullName>
    </submittedName>
</protein>
<dbReference type="InterPro" id="IPR010261">
    <property type="entry name" value="Tir_chaperone"/>
</dbReference>
<dbReference type="RefSeq" id="WP_304123580.1">
    <property type="nucleotide sequence ID" value="NZ_DYZA01000222.1"/>
</dbReference>